<comment type="caution">
    <text evidence="8">The sequence shown here is derived from an EMBL/GenBank/DDBJ whole genome shotgun (WGS) entry which is preliminary data.</text>
</comment>
<dbReference type="GO" id="GO:0016020">
    <property type="term" value="C:membrane"/>
    <property type="evidence" value="ECO:0007669"/>
    <property type="project" value="InterPro"/>
</dbReference>
<keyword evidence="4" id="KW-1133">Transmembrane helix</keyword>
<dbReference type="PANTHER" id="PTHR12137:SF54">
    <property type="entry name" value="CARBOHYDRATE SULFOTRANSFERASE"/>
    <property type="match status" value="1"/>
</dbReference>
<dbReference type="InterPro" id="IPR005331">
    <property type="entry name" value="Sulfotransferase"/>
</dbReference>
<gene>
    <name evidence="8" type="ORF">GCM10007053_20160</name>
</gene>
<dbReference type="PANTHER" id="PTHR12137">
    <property type="entry name" value="CARBOHYDRATE SULFOTRANSFERASE"/>
    <property type="match status" value="1"/>
</dbReference>
<protein>
    <recommendedName>
        <fullName evidence="10">Sulfotransferase family protein</fullName>
    </recommendedName>
</protein>
<evidence type="ECO:0000256" key="1">
    <source>
        <dbReference type="ARBA" id="ARBA00004323"/>
    </source>
</evidence>
<dbReference type="AlphaFoldDB" id="A0A918XJ17"/>
<keyword evidence="7" id="KW-0325">Glycoprotein</keyword>
<dbReference type="RefSeq" id="WP_189477678.1">
    <property type="nucleotide sequence ID" value="NZ_BMYM01000002.1"/>
</dbReference>
<dbReference type="SUPFAM" id="SSF52540">
    <property type="entry name" value="P-loop containing nucleoside triphosphate hydrolases"/>
    <property type="match status" value="1"/>
</dbReference>
<keyword evidence="9" id="KW-1185">Reference proteome</keyword>
<dbReference type="InterPro" id="IPR027417">
    <property type="entry name" value="P-loop_NTPase"/>
</dbReference>
<proteinExistence type="predicted"/>
<evidence type="ECO:0000256" key="2">
    <source>
        <dbReference type="ARBA" id="ARBA00022679"/>
    </source>
</evidence>
<comment type="subcellular location">
    <subcellularLocation>
        <location evidence="1">Golgi apparatus membrane</location>
        <topology evidence="1">Single-pass type II membrane protein</topology>
    </subcellularLocation>
</comment>
<keyword evidence="3" id="KW-0812">Transmembrane</keyword>
<dbReference type="Gene3D" id="3.40.50.300">
    <property type="entry name" value="P-loop containing nucleotide triphosphate hydrolases"/>
    <property type="match status" value="1"/>
</dbReference>
<reference evidence="8" key="2">
    <citation type="submission" date="2020-09" db="EMBL/GenBank/DDBJ databases">
        <authorList>
            <person name="Sun Q."/>
            <person name="Kim S."/>
        </authorList>
    </citation>
    <scope>NUCLEOTIDE SEQUENCE</scope>
    <source>
        <strain evidence="8">KCTC 23430</strain>
    </source>
</reference>
<keyword evidence="6" id="KW-0472">Membrane</keyword>
<dbReference type="Proteomes" id="UP000644693">
    <property type="component" value="Unassembled WGS sequence"/>
</dbReference>
<sequence>MNITGLLWRLMPVRERAAILDLAPHYKQRHIERILKGRAGYQPCFDQHKALFIHIPKSAGRSIVRGLFDVKSVEHAPADWYQLLDPEKFDRYFKFTFVRNPWDRAVSAYTYLLQGGSAASDEDQEWSRFVASFESFDDFAKQWITAENVQRYALFTPQCAFLKDKFGRISMDFIGRFENLEQDFATVAQRLGTQTNLPHINSSRSRDFRDYYSEASVQAVAKAYAEDIETLEYQFR</sequence>
<keyword evidence="2" id="KW-0808">Transferase</keyword>
<evidence type="ECO:0000256" key="5">
    <source>
        <dbReference type="ARBA" id="ARBA00023034"/>
    </source>
</evidence>
<evidence type="ECO:0000256" key="7">
    <source>
        <dbReference type="ARBA" id="ARBA00023180"/>
    </source>
</evidence>
<keyword evidence="5" id="KW-0333">Golgi apparatus</keyword>
<dbReference type="GO" id="GO:0008146">
    <property type="term" value="F:sulfotransferase activity"/>
    <property type="evidence" value="ECO:0007669"/>
    <property type="project" value="InterPro"/>
</dbReference>
<name>A0A918XJ17_9GAMM</name>
<dbReference type="InterPro" id="IPR018011">
    <property type="entry name" value="Carb_sulfotrans_8-10"/>
</dbReference>
<dbReference type="EMBL" id="BMYM01000002">
    <property type="protein sequence ID" value="GHD34450.1"/>
    <property type="molecule type" value="Genomic_DNA"/>
</dbReference>
<evidence type="ECO:0000256" key="3">
    <source>
        <dbReference type="ARBA" id="ARBA00022692"/>
    </source>
</evidence>
<evidence type="ECO:0008006" key="10">
    <source>
        <dbReference type="Google" id="ProtNLM"/>
    </source>
</evidence>
<evidence type="ECO:0000313" key="9">
    <source>
        <dbReference type="Proteomes" id="UP000644693"/>
    </source>
</evidence>
<evidence type="ECO:0000256" key="4">
    <source>
        <dbReference type="ARBA" id="ARBA00022989"/>
    </source>
</evidence>
<accession>A0A918XJ17</accession>
<dbReference type="GO" id="GO:0016051">
    <property type="term" value="P:carbohydrate biosynthetic process"/>
    <property type="evidence" value="ECO:0007669"/>
    <property type="project" value="InterPro"/>
</dbReference>
<reference evidence="8" key="1">
    <citation type="journal article" date="2014" name="Int. J. Syst. Evol. Microbiol.">
        <title>Complete genome sequence of Corynebacterium casei LMG S-19264T (=DSM 44701T), isolated from a smear-ripened cheese.</title>
        <authorList>
            <consortium name="US DOE Joint Genome Institute (JGI-PGF)"/>
            <person name="Walter F."/>
            <person name="Albersmeier A."/>
            <person name="Kalinowski J."/>
            <person name="Ruckert C."/>
        </authorList>
    </citation>
    <scope>NUCLEOTIDE SEQUENCE</scope>
    <source>
        <strain evidence="8">KCTC 23430</strain>
    </source>
</reference>
<organism evidence="8 9">
    <name type="scientific">Parahalioglobus pacificus</name>
    <dbReference type="NCBI Taxonomy" id="930806"/>
    <lineage>
        <taxon>Bacteria</taxon>
        <taxon>Pseudomonadati</taxon>
        <taxon>Pseudomonadota</taxon>
        <taxon>Gammaproteobacteria</taxon>
        <taxon>Cellvibrionales</taxon>
        <taxon>Halieaceae</taxon>
        <taxon>Parahalioglobus</taxon>
    </lineage>
</organism>
<evidence type="ECO:0000256" key="6">
    <source>
        <dbReference type="ARBA" id="ARBA00023136"/>
    </source>
</evidence>
<dbReference type="Pfam" id="PF03567">
    <property type="entry name" value="Sulfotransfer_2"/>
    <property type="match status" value="1"/>
</dbReference>
<evidence type="ECO:0000313" key="8">
    <source>
        <dbReference type="EMBL" id="GHD34450.1"/>
    </source>
</evidence>